<dbReference type="Gene3D" id="3.50.30.30">
    <property type="match status" value="1"/>
</dbReference>
<evidence type="ECO:0000256" key="9">
    <source>
        <dbReference type="SAM" id="MobiDB-lite"/>
    </source>
</evidence>
<dbReference type="Gene3D" id="3.40.50.200">
    <property type="entry name" value="Peptidase S8/S53 domain"/>
    <property type="match status" value="1"/>
</dbReference>
<dbReference type="Pfam" id="PF17766">
    <property type="entry name" value="fn3_6"/>
    <property type="match status" value="1"/>
</dbReference>
<feature type="domain" description="PA" evidence="12">
    <location>
        <begin position="432"/>
        <end position="504"/>
    </location>
</feature>
<gene>
    <name evidence="15" type="ORF">SAMN05443668_102803</name>
</gene>
<organism evidence="15 16">
    <name type="scientific">Cryptosporangium aurantiacum</name>
    <dbReference type="NCBI Taxonomy" id="134849"/>
    <lineage>
        <taxon>Bacteria</taxon>
        <taxon>Bacillati</taxon>
        <taxon>Actinomycetota</taxon>
        <taxon>Actinomycetes</taxon>
        <taxon>Cryptosporangiales</taxon>
        <taxon>Cryptosporangiaceae</taxon>
        <taxon>Cryptosporangium</taxon>
    </lineage>
</organism>
<keyword evidence="16" id="KW-1185">Reference proteome</keyword>
<dbReference type="SUPFAM" id="SSF52743">
    <property type="entry name" value="Subtilisin-like"/>
    <property type="match status" value="1"/>
</dbReference>
<feature type="signal peptide" evidence="10">
    <location>
        <begin position="1"/>
        <end position="31"/>
    </location>
</feature>
<feature type="compositionally biased region" description="Basic and acidic residues" evidence="9">
    <location>
        <begin position="246"/>
        <end position="264"/>
    </location>
</feature>
<proteinExistence type="inferred from homology"/>
<evidence type="ECO:0000256" key="3">
    <source>
        <dbReference type="ARBA" id="ARBA00022729"/>
    </source>
</evidence>
<dbReference type="PRINTS" id="PR00723">
    <property type="entry name" value="SUBTILISIN"/>
</dbReference>
<dbReference type="InterPro" id="IPR023828">
    <property type="entry name" value="Peptidase_S8_Ser-AS"/>
</dbReference>
<evidence type="ECO:0000256" key="6">
    <source>
        <dbReference type="PIRSR" id="PIRSR615500-1"/>
    </source>
</evidence>
<evidence type="ECO:0000256" key="2">
    <source>
        <dbReference type="ARBA" id="ARBA00022670"/>
    </source>
</evidence>
<dbReference type="PANTHER" id="PTHR10795">
    <property type="entry name" value="PROPROTEIN CONVERTASE SUBTILISIN/KEXIN"/>
    <property type="match status" value="1"/>
</dbReference>
<feature type="domain" description="Peptidase S8/S53" evidence="11">
    <location>
        <begin position="181"/>
        <end position="614"/>
    </location>
</feature>
<feature type="active site" description="Charge relay system" evidence="6 7">
    <location>
        <position position="190"/>
    </location>
</feature>
<evidence type="ECO:0000256" key="8">
    <source>
        <dbReference type="RuleBase" id="RU003355"/>
    </source>
</evidence>
<dbReference type="Proteomes" id="UP000184440">
    <property type="component" value="Unassembled WGS sequence"/>
</dbReference>
<evidence type="ECO:0000256" key="4">
    <source>
        <dbReference type="ARBA" id="ARBA00022801"/>
    </source>
</evidence>
<dbReference type="Pfam" id="PF05922">
    <property type="entry name" value="Inhibitor_I9"/>
    <property type="match status" value="1"/>
</dbReference>
<feature type="domain" description="Subtilisin-like protease fibronectin type-III" evidence="14">
    <location>
        <begin position="664"/>
        <end position="756"/>
    </location>
</feature>
<evidence type="ECO:0000313" key="15">
    <source>
        <dbReference type="EMBL" id="SHN06510.1"/>
    </source>
</evidence>
<feature type="region of interest" description="Disordered" evidence="9">
    <location>
        <begin position="246"/>
        <end position="270"/>
    </location>
</feature>
<dbReference type="InterPro" id="IPR010259">
    <property type="entry name" value="S8pro/Inhibitor_I9"/>
</dbReference>
<dbReference type="FunFam" id="3.50.30.30:FF:000005">
    <property type="entry name" value="subtilisin-like protease SBT1.5"/>
    <property type="match status" value="1"/>
</dbReference>
<comment type="similarity">
    <text evidence="1 7 8">Belongs to the peptidase S8 family.</text>
</comment>
<keyword evidence="4 7" id="KW-0378">Hydrolase</keyword>
<evidence type="ECO:0000259" key="14">
    <source>
        <dbReference type="Pfam" id="PF17766"/>
    </source>
</evidence>
<dbReference type="InterPro" id="IPR015500">
    <property type="entry name" value="Peptidase_S8_subtilisin-rel"/>
</dbReference>
<dbReference type="EMBL" id="FRCS01000002">
    <property type="protein sequence ID" value="SHN06510.1"/>
    <property type="molecule type" value="Genomic_DNA"/>
</dbReference>
<dbReference type="GO" id="GO:0004252">
    <property type="term" value="F:serine-type endopeptidase activity"/>
    <property type="evidence" value="ECO:0007669"/>
    <property type="project" value="UniProtKB-UniRule"/>
</dbReference>
<dbReference type="InterPro" id="IPR041469">
    <property type="entry name" value="Subtilisin-like_FN3"/>
</dbReference>
<dbReference type="AlphaFoldDB" id="A0A1M7NR36"/>
<feature type="domain" description="Inhibitor I9" evidence="13">
    <location>
        <begin position="104"/>
        <end position="149"/>
    </location>
</feature>
<keyword evidence="5 7" id="KW-0720">Serine protease</keyword>
<evidence type="ECO:0000256" key="5">
    <source>
        <dbReference type="ARBA" id="ARBA00022825"/>
    </source>
</evidence>
<feature type="active site" description="Charge relay system" evidence="6 7">
    <location>
        <position position="263"/>
    </location>
</feature>
<protein>
    <submittedName>
        <fullName evidence="15">Peptidase inhibitor I9</fullName>
    </submittedName>
</protein>
<evidence type="ECO:0000259" key="12">
    <source>
        <dbReference type="Pfam" id="PF02225"/>
    </source>
</evidence>
<reference evidence="15 16" key="1">
    <citation type="submission" date="2016-11" db="EMBL/GenBank/DDBJ databases">
        <authorList>
            <person name="Jaros S."/>
            <person name="Januszkiewicz K."/>
            <person name="Wedrychowicz H."/>
        </authorList>
    </citation>
    <scope>NUCLEOTIDE SEQUENCE [LARGE SCALE GENOMIC DNA]</scope>
    <source>
        <strain evidence="15 16">DSM 46144</strain>
    </source>
</reference>
<dbReference type="InterPro" id="IPR036852">
    <property type="entry name" value="Peptidase_S8/S53_dom_sf"/>
</dbReference>
<evidence type="ECO:0000256" key="7">
    <source>
        <dbReference type="PROSITE-ProRule" id="PRU01240"/>
    </source>
</evidence>
<dbReference type="InterPro" id="IPR003137">
    <property type="entry name" value="PA_domain"/>
</dbReference>
<dbReference type="InterPro" id="IPR023827">
    <property type="entry name" value="Peptidase_S8_Asp-AS"/>
</dbReference>
<dbReference type="InterPro" id="IPR037045">
    <property type="entry name" value="S8pro/Inhibitor_I9_sf"/>
</dbReference>
<dbReference type="Pfam" id="PF00082">
    <property type="entry name" value="Peptidase_S8"/>
    <property type="match status" value="1"/>
</dbReference>
<sequence length="967" mass="98639">MTATWAGVCRPVGAASAGLALGLAWTSGAVATPVPPLADDVAAVMHVVQLADEPIAAYAGGRSTGADPLAGTRPRRGQRLALDSDAVRRYRDHLDRQRRAVLARLPGVRPVYAYRWALNGFAAALTPDQVAAARRLPGVRSVIRDDVHTLDAVEPAGTTEFLGLPGPGGAWAPLGGPSRAGAGTVIGFVDSGIWADHPSFAGKRPPAPRFRGRCDGSALEAGRIVGSFRCRGAVVGARWYLDGLGRKTPDVSDPRSPADSDGHGTHTAAVAAGSDGVPATLGTLSGVAPAARIAAYKACWRVDGEATCAESDTVAAVDQAVADGVDVLNVAIEGASGGSPADDPLAAALYRAAQAGTFVATSAGNGGPAADTAHGKPWLTTVAAGTYDRRPVAGVRLGDGTRLTGVGLGTGTSQRPLADAADAAAPGVRKTSAQQCRRQSLDPAKIRGRIVLCLRGGNGRVEKSAEVARAGGVGMVLANPNVDELAADVHAVPAVHVDNGAYQRLRDYIRSSRPTAALEPARMRSTGVTRPEVAEYSARGPDGDSLAPDLMAPGTDVVAAVPPARTGTPFGLRSGTSVAAPQVAGAAALLRSRYPRWSPAAVKSALLTSATTRDAAGTPITTQGGEIAGPAEYGSGALSVRQALEPGLIFDSAAAATAPYSAQNTPAVVIGALAGVRTVRRTVTNVGDTTAEYVARVDEPPGVDVAVSPARLTLRPGETARFTVTAHRISAPYDQLAVGAITWSDGVHRVRMPVAVTPVVVAAPQAVQLGGTLTVVPGFTGRLSARIAGPVPAVGHTTRLRVTGKSSRFDASAPEASDQVARFTVTVPEGTALARFATDAEDHPIGTDLDLVVFRDGERVGRSGGSAADERVDLSTPEAGRYDVYVRLIAAPGSGPLPVRMDSYLVSDGAPAAERSVNTGTPLRLSGLRPTGPGRWLGRIVWSDGGTGEATTLVSGRTGVSDGPVGD</sequence>
<name>A0A1M7NR36_9ACTN</name>
<feature type="active site" description="Charge relay system" evidence="6 7">
    <location>
        <position position="577"/>
    </location>
</feature>
<dbReference type="Gene3D" id="2.60.40.2310">
    <property type="match status" value="1"/>
</dbReference>
<dbReference type="PROSITE" id="PS00136">
    <property type="entry name" value="SUBTILASE_ASP"/>
    <property type="match status" value="1"/>
</dbReference>
<dbReference type="Gene3D" id="3.30.70.80">
    <property type="entry name" value="Peptidase S8 propeptide/proteinase inhibitor I9"/>
    <property type="match status" value="1"/>
</dbReference>
<dbReference type="InterPro" id="IPR000209">
    <property type="entry name" value="Peptidase_S8/S53_dom"/>
</dbReference>
<evidence type="ECO:0000256" key="1">
    <source>
        <dbReference type="ARBA" id="ARBA00011073"/>
    </source>
</evidence>
<dbReference type="OrthoDB" id="614750at2"/>
<dbReference type="InterPro" id="IPR045051">
    <property type="entry name" value="SBT"/>
</dbReference>
<dbReference type="RefSeq" id="WP_073255026.1">
    <property type="nucleotide sequence ID" value="NZ_FRCS01000002.1"/>
</dbReference>
<accession>A0A1M7NR36</accession>
<dbReference type="Pfam" id="PF02225">
    <property type="entry name" value="PA"/>
    <property type="match status" value="1"/>
</dbReference>
<dbReference type="PROSITE" id="PS51892">
    <property type="entry name" value="SUBTILASE"/>
    <property type="match status" value="1"/>
</dbReference>
<keyword evidence="3 10" id="KW-0732">Signal</keyword>
<dbReference type="PROSITE" id="PS00138">
    <property type="entry name" value="SUBTILASE_SER"/>
    <property type="match status" value="1"/>
</dbReference>
<evidence type="ECO:0000313" key="16">
    <source>
        <dbReference type="Proteomes" id="UP000184440"/>
    </source>
</evidence>
<evidence type="ECO:0000259" key="11">
    <source>
        <dbReference type="Pfam" id="PF00082"/>
    </source>
</evidence>
<evidence type="ECO:0000256" key="10">
    <source>
        <dbReference type="SAM" id="SignalP"/>
    </source>
</evidence>
<dbReference type="GO" id="GO:0006508">
    <property type="term" value="P:proteolysis"/>
    <property type="evidence" value="ECO:0007669"/>
    <property type="project" value="UniProtKB-KW"/>
</dbReference>
<feature type="chain" id="PRO_5038598649" evidence="10">
    <location>
        <begin position="32"/>
        <end position="967"/>
    </location>
</feature>
<evidence type="ECO:0000259" key="13">
    <source>
        <dbReference type="Pfam" id="PF05922"/>
    </source>
</evidence>
<keyword evidence="2 7" id="KW-0645">Protease</keyword>
<dbReference type="STRING" id="134849.SAMN05443668_102803"/>
<dbReference type="CDD" id="cd02120">
    <property type="entry name" value="PA_subtilisin_like"/>
    <property type="match status" value="1"/>
</dbReference>